<dbReference type="Pfam" id="PF12770">
    <property type="entry name" value="CHAT"/>
    <property type="match status" value="1"/>
</dbReference>
<dbReference type="Gene3D" id="1.25.40.10">
    <property type="entry name" value="Tetratricopeptide repeat domain"/>
    <property type="match status" value="2"/>
</dbReference>
<feature type="compositionally biased region" description="Polar residues" evidence="1">
    <location>
        <begin position="543"/>
        <end position="560"/>
    </location>
</feature>
<proteinExistence type="predicted"/>
<dbReference type="EMBL" id="MIKF01000135">
    <property type="protein sequence ID" value="RTE76982.1"/>
    <property type="molecule type" value="Genomic_DNA"/>
</dbReference>
<dbReference type="Proteomes" id="UP000287124">
    <property type="component" value="Unassembled WGS sequence"/>
</dbReference>
<evidence type="ECO:0000313" key="4">
    <source>
        <dbReference type="Proteomes" id="UP000287124"/>
    </source>
</evidence>
<dbReference type="AlphaFoldDB" id="A0A430LMN0"/>
<name>A0A430LMN0_9HYPO</name>
<feature type="compositionally biased region" description="Polar residues" evidence="1">
    <location>
        <begin position="10"/>
        <end position="28"/>
    </location>
</feature>
<evidence type="ECO:0000313" key="3">
    <source>
        <dbReference type="EMBL" id="RTE76982.1"/>
    </source>
</evidence>
<accession>A0A430LMN0</accession>
<comment type="caution">
    <text evidence="3">The sequence shown here is derived from an EMBL/GenBank/DDBJ whole genome shotgun (WGS) entry which is preliminary data.</text>
</comment>
<evidence type="ECO:0000256" key="1">
    <source>
        <dbReference type="SAM" id="MobiDB-lite"/>
    </source>
</evidence>
<dbReference type="SUPFAM" id="SSF48452">
    <property type="entry name" value="TPR-like"/>
    <property type="match status" value="1"/>
</dbReference>
<reference evidence="3 4" key="1">
    <citation type="submission" date="2017-06" db="EMBL/GenBank/DDBJ databases">
        <title>Comparative genomic analysis of Ambrosia Fusariam Clade fungi.</title>
        <authorList>
            <person name="Stajich J.E."/>
            <person name="Carrillo J."/>
            <person name="Kijimoto T."/>
            <person name="Eskalen A."/>
            <person name="O'Donnell K."/>
            <person name="Kasson M."/>
        </authorList>
    </citation>
    <scope>NUCLEOTIDE SEQUENCE [LARGE SCALE GENOMIC DNA]</scope>
    <source>
        <strain evidence="3 4">UCR1854</strain>
    </source>
</reference>
<dbReference type="InterPro" id="IPR011990">
    <property type="entry name" value="TPR-like_helical_dom_sf"/>
</dbReference>
<gene>
    <name evidence="3" type="ORF">BHE90_008560</name>
</gene>
<evidence type="ECO:0000259" key="2">
    <source>
        <dbReference type="Pfam" id="PF12770"/>
    </source>
</evidence>
<feature type="region of interest" description="Disordered" evidence="1">
    <location>
        <begin position="539"/>
        <end position="566"/>
    </location>
</feature>
<keyword evidence="4" id="KW-1185">Reference proteome</keyword>
<dbReference type="InterPro" id="IPR024983">
    <property type="entry name" value="CHAT_dom"/>
</dbReference>
<feature type="domain" description="CHAT" evidence="2">
    <location>
        <begin position="937"/>
        <end position="1262"/>
    </location>
</feature>
<organism evidence="3 4">
    <name type="scientific">Fusarium euwallaceae</name>
    <dbReference type="NCBI Taxonomy" id="1147111"/>
    <lineage>
        <taxon>Eukaryota</taxon>
        <taxon>Fungi</taxon>
        <taxon>Dikarya</taxon>
        <taxon>Ascomycota</taxon>
        <taxon>Pezizomycotina</taxon>
        <taxon>Sordariomycetes</taxon>
        <taxon>Hypocreomycetidae</taxon>
        <taxon>Hypocreales</taxon>
        <taxon>Nectriaceae</taxon>
        <taxon>Fusarium</taxon>
        <taxon>Fusarium solani species complex</taxon>
    </lineage>
</organism>
<dbReference type="SUPFAM" id="SSF81901">
    <property type="entry name" value="HCP-like"/>
    <property type="match status" value="1"/>
</dbReference>
<protein>
    <recommendedName>
        <fullName evidence="2">CHAT domain-containing protein</fullName>
    </recommendedName>
</protein>
<feature type="region of interest" description="Disordered" evidence="1">
    <location>
        <begin position="1"/>
        <end position="28"/>
    </location>
</feature>
<sequence>METGRDNEHSNSAGEDGSNPTGMRGSSSRLLSELTYYRQVDASRTQHLNNMDIAELRRLASSQQETQQNSENSEATSIANVYHSLFIKTGQIQDLDHAILQASNELLADSSVEYGPRLRDLVVMLITKFQHTDTLSHLQEAIFRAQEMVAMTPAEHADRSSRIADWIRLMVARFESTGLEDDLDEARFSAQQVGAQIEVEKGEGVVALKVLVPALDGEGSYGKRPSVESDKTAVTEDGLALFNIDPESSAAAQPTSELELLDKLVSMFYEEDGSTTKDEPFQNEAILRDLQELAVWARNPSTLAQHNAHQLDPDVRSEICRLNLLSVNHGRLFEAGGSITDLEAAISLAERCLAIAPLSYSDRPCLLNNLGYCLGRRAEELNSTADLDRAIEACREATETAAHGYPELGLWLRNYGYMLGTRFMRTGNLEDLDQAIELSERAVVSATPGDGRVHDWETSLAVWLRRRFQRLGMANDIDRAIQVSERAAAHRSNPNDRAGRLANLAHCLEERYRRMRNLDDLNRGIAAIREAVRLYLPGRQKGKQPSLSGSNSPPSQQQTRNHPHSPGALIGLANLLAIRSKLGVDEGGTSDDLDEAIDAEEEAIALVPNDYHDRAGWMSNLSVQLSDRFMLKKSLADLDRAIEVGSQAVAVMDPSHRDRGRALNILGNCHMKRSATGSGSINDPDINQALDRYKEAWVCPNTDPTMRISIAQNAANILAMKDHWAESSTFLEDAVKLLPRVSPRSLQNTDKQAILSSYSGLASLAAAAALNAGKPPEHALQLLELGRGVIAGLLMEMRLDISDLEDKFPALAEKFENLREELDAPAAIMMADTSSAGTQVRRRLEADKEFDQLLDQIRAKSGFENFLRPSPAEMRAAGDPDPIVVVNLSRFRCDAFLVQRDDITVLELPGLTPSEAETHVRRLRETIEGSPLSGIAPPLEWLWDIVARPCLDALGFTRHAQDDADGKTEWPRVWWVPTGVLSQLPLHAAGRYYLNQPGSVDGDTVLDRVMSSYASSVSMLIRGRRLHDRASPVPPSNQALLVAMEETPGLPLSGLPFAKDEVDMLTSLCPSLHLEPVRPQSRKDDVLEHLATCHIFHFAGHGRSDAREPSRSCLLLKDWETSALTVSDLRDRRLQVQKAENPLPFLGYLSACSTSANEAEGLVDESIHLVSALQLAGFRHVIGTLWEVSDEHCVDVARVLYHTMRDEGMTNVAVCRGLHKAVRELRDGQIKKEQNARKIEAEGGRVREIGRTNAHWVPYVHFGV</sequence>